<evidence type="ECO:0000256" key="1">
    <source>
        <dbReference type="SAM" id="Phobius"/>
    </source>
</evidence>
<name>A0A3M6T5P9_POCDA</name>
<protein>
    <recommendedName>
        <fullName evidence="4">Tyrosine-protein kinase ephrin type A/B receptor-like domain-containing protein</fullName>
    </recommendedName>
</protein>
<dbReference type="AlphaFoldDB" id="A0A3M6T5P9"/>
<feature type="transmembrane region" description="Helical" evidence="1">
    <location>
        <begin position="295"/>
        <end position="315"/>
    </location>
</feature>
<feature type="transmembrane region" description="Helical" evidence="1">
    <location>
        <begin position="557"/>
        <end position="579"/>
    </location>
</feature>
<evidence type="ECO:0000313" key="2">
    <source>
        <dbReference type="EMBL" id="RMX36604.1"/>
    </source>
</evidence>
<organism evidence="2 3">
    <name type="scientific">Pocillopora damicornis</name>
    <name type="common">Cauliflower coral</name>
    <name type="synonym">Millepora damicornis</name>
    <dbReference type="NCBI Taxonomy" id="46731"/>
    <lineage>
        <taxon>Eukaryota</taxon>
        <taxon>Metazoa</taxon>
        <taxon>Cnidaria</taxon>
        <taxon>Anthozoa</taxon>
        <taxon>Hexacorallia</taxon>
        <taxon>Scleractinia</taxon>
        <taxon>Astrocoeniina</taxon>
        <taxon>Pocilloporidae</taxon>
        <taxon>Pocillopora</taxon>
    </lineage>
</organism>
<dbReference type="Gene3D" id="2.10.50.10">
    <property type="entry name" value="Tumor Necrosis Factor Receptor, subunit A, domain 2"/>
    <property type="match status" value="1"/>
</dbReference>
<feature type="non-terminal residue" evidence="2">
    <location>
        <position position="1"/>
    </location>
</feature>
<dbReference type="PANTHER" id="PTHR11319:SF35">
    <property type="entry name" value="OUTER MEMBRANE PROTEIN PMPC-RELATED"/>
    <property type="match status" value="1"/>
</dbReference>
<proteinExistence type="predicted"/>
<keyword evidence="1" id="KW-1133">Transmembrane helix</keyword>
<dbReference type="EMBL" id="RCHS01004289">
    <property type="protein sequence ID" value="RMX36604.1"/>
    <property type="molecule type" value="Genomic_DNA"/>
</dbReference>
<feature type="transmembrane region" description="Helical" evidence="1">
    <location>
        <begin position="401"/>
        <end position="424"/>
    </location>
</feature>
<dbReference type="Proteomes" id="UP000275408">
    <property type="component" value="Unassembled WGS sequence"/>
</dbReference>
<sequence>LGVVASDFLFSGGFYSDNLAFVAKGCKKCPNGSYVAYDKKPGKSVLDCKTCPLGTETDFFAGHRACPCLKGHYRTHLFEGCRECGKDGLVCQKEYASLRPGYWWQWRNDSYKRRYQDFIKNLVESKPALDEHSVQYPYTLPTPYRCQVPESCKGGLDSPCADGYEGPICSVCSSGYYKQFHRCKKCPSKSWIVGQLSLVAVILLITFSLLAWKRKTKLKTERALDLMDKSLSKFKILIGFYQVTHGLLDVFSYISWPDSLEVVARYSGILQMNLLQVAPIHCLFPGLHMNAFGDLFLILSLNAIVIIASGLIFDIRKMIIFGNKSLLDEEKLAKTSQLKEIVFKNLFFILYVTYLTSFSKTASVLPLACRKLCKDKNEQLCNEYLKADYSVKCQGQKYDQLLIVAYISVAYIFALPAASFVALWRHRRAISTTVNCDGSHVDKEIVGGLRFLFENYKPCSWYWELVEMSRRVILTSGLILVGHESRSYIGLAWVVAGVYGIHFSWMRPIQDPFENRLMTTSLAVTVVNLGIGAVSKIPAENISNAEDKHMDAISMKILILGANTLVIGLLVVQYLVYVYQYFKEWRKNPQWSISCCLAVLLPLNDLHGEIRGMVGKNMLKAQLQTSMIRKPSIAKDRGTLSFTLSLGERRGNDENTTNSLEQNLMVKKHRKYRRIMKNDHGTQTEATSPPIVTSRGLLEPAYIFVSTEYCFFTKMVYVVIR</sequence>
<keyword evidence="3" id="KW-1185">Reference proteome</keyword>
<accession>A0A3M6T5P9</accession>
<feature type="transmembrane region" description="Helical" evidence="1">
    <location>
        <begin position="341"/>
        <end position="358"/>
    </location>
</feature>
<evidence type="ECO:0008006" key="4">
    <source>
        <dbReference type="Google" id="ProtNLM"/>
    </source>
</evidence>
<feature type="transmembrane region" description="Helical" evidence="1">
    <location>
        <begin position="236"/>
        <end position="256"/>
    </location>
</feature>
<evidence type="ECO:0000313" key="3">
    <source>
        <dbReference type="Proteomes" id="UP000275408"/>
    </source>
</evidence>
<gene>
    <name evidence="2" type="ORF">pdam_00018779</name>
</gene>
<keyword evidence="1" id="KW-0472">Membrane</keyword>
<reference evidence="2 3" key="1">
    <citation type="journal article" date="2018" name="Sci. Rep.">
        <title>Comparative analysis of the Pocillopora damicornis genome highlights role of immune system in coral evolution.</title>
        <authorList>
            <person name="Cunning R."/>
            <person name="Bay R.A."/>
            <person name="Gillette P."/>
            <person name="Baker A.C."/>
            <person name="Traylor-Knowles N."/>
        </authorList>
    </citation>
    <scope>NUCLEOTIDE SEQUENCE [LARGE SCALE GENOMIC DNA]</scope>
    <source>
        <strain evidence="2">RSMAS</strain>
        <tissue evidence="2">Whole animal</tissue>
    </source>
</reference>
<comment type="caution">
    <text evidence="2">The sequence shown here is derived from an EMBL/GenBank/DDBJ whole genome shotgun (WGS) entry which is preliminary data.</text>
</comment>
<dbReference type="OrthoDB" id="676979at2759"/>
<keyword evidence="1" id="KW-0812">Transmembrane</keyword>
<feature type="transmembrane region" description="Helical" evidence="1">
    <location>
        <begin position="488"/>
        <end position="505"/>
    </location>
</feature>
<dbReference type="PANTHER" id="PTHR11319">
    <property type="entry name" value="G PROTEIN-COUPLED RECEPTOR-RELATED"/>
    <property type="match status" value="1"/>
</dbReference>
<feature type="transmembrane region" description="Helical" evidence="1">
    <location>
        <begin position="191"/>
        <end position="212"/>
    </location>
</feature>